<evidence type="ECO:0000313" key="2">
    <source>
        <dbReference type="EMBL" id="EQC29905.1"/>
    </source>
</evidence>
<reference evidence="2 3" key="1">
    <citation type="submission" date="2012-04" db="EMBL/GenBank/DDBJ databases">
        <title>The Genome Sequence of Saprolegnia declina VS20.</title>
        <authorList>
            <consortium name="The Broad Institute Genome Sequencing Platform"/>
            <person name="Russ C."/>
            <person name="Nusbaum C."/>
            <person name="Tyler B."/>
            <person name="van West P."/>
            <person name="Dieguez-Uribeondo J."/>
            <person name="de Bruijn I."/>
            <person name="Tripathy S."/>
            <person name="Jiang R."/>
            <person name="Young S.K."/>
            <person name="Zeng Q."/>
            <person name="Gargeya S."/>
            <person name="Fitzgerald M."/>
            <person name="Haas B."/>
            <person name="Abouelleil A."/>
            <person name="Alvarado L."/>
            <person name="Arachchi H.M."/>
            <person name="Berlin A."/>
            <person name="Chapman S.B."/>
            <person name="Goldberg J."/>
            <person name="Griggs A."/>
            <person name="Gujja S."/>
            <person name="Hansen M."/>
            <person name="Howarth C."/>
            <person name="Imamovic A."/>
            <person name="Larimer J."/>
            <person name="McCowen C."/>
            <person name="Montmayeur A."/>
            <person name="Murphy C."/>
            <person name="Neiman D."/>
            <person name="Pearson M."/>
            <person name="Priest M."/>
            <person name="Roberts A."/>
            <person name="Saif S."/>
            <person name="Shea T."/>
            <person name="Sisk P."/>
            <person name="Sykes S."/>
            <person name="Wortman J."/>
            <person name="Nusbaum C."/>
            <person name="Birren B."/>
        </authorList>
    </citation>
    <scope>NUCLEOTIDE SEQUENCE [LARGE SCALE GENOMIC DNA]</scope>
    <source>
        <strain evidence="2 3">VS20</strain>
    </source>
</reference>
<keyword evidence="3" id="KW-1185">Reference proteome</keyword>
<dbReference type="OrthoDB" id="155775at2759"/>
<dbReference type="GeneID" id="19953176"/>
<dbReference type="PANTHER" id="PTHR22538">
    <property type="entry name" value="CILIA- AND FLAGELLA-ASSOCIATED PROTEIN 74"/>
    <property type="match status" value="1"/>
</dbReference>
<dbReference type="VEuPathDB" id="FungiDB:SDRG_12449"/>
<dbReference type="AlphaFoldDB" id="T0Q8W3"/>
<evidence type="ECO:0000256" key="1">
    <source>
        <dbReference type="SAM" id="Phobius"/>
    </source>
</evidence>
<keyword evidence="1" id="KW-0472">Membrane</keyword>
<name>T0Q8W3_SAPDV</name>
<accession>T0Q8W3</accession>
<evidence type="ECO:0000313" key="3">
    <source>
        <dbReference type="Proteomes" id="UP000030762"/>
    </source>
</evidence>
<dbReference type="Gene3D" id="3.40.50.1820">
    <property type="entry name" value="alpha/beta hydrolase"/>
    <property type="match status" value="1"/>
</dbReference>
<dbReference type="Proteomes" id="UP000030762">
    <property type="component" value="Unassembled WGS sequence"/>
</dbReference>
<dbReference type="PANTHER" id="PTHR22538:SF1">
    <property type="entry name" value="VWFD DOMAIN-CONTAINING PROTEIN"/>
    <property type="match status" value="1"/>
</dbReference>
<dbReference type="eggNOG" id="ENOG502S48E">
    <property type="taxonomic scope" value="Eukaryota"/>
</dbReference>
<protein>
    <submittedName>
        <fullName evidence="2">Uncharacterized protein</fullName>
    </submittedName>
</protein>
<dbReference type="RefSeq" id="XP_008616744.1">
    <property type="nucleotide sequence ID" value="XM_008618522.1"/>
</dbReference>
<dbReference type="OMA" id="VTNHATE"/>
<sequence length="575" mass="61476">MTGIHTTKAASPLDYNVATTPSDEVPAPMTTSRWPSRTRIVIAIVALTGVVCVTLGAIFVFQTHVTNHATEIITNIQQSPGLKISLTAKRESMRFNGKATADVYVVPRGGVGSTLLFDALLTQVGPEITETYLLLDHKAYYAASKNGVVVSAECLDAGRVPPVQLMQTSLHESSVLDNYKVANVTIADCPDGKLLHLSFAGESFVFCNSKNNLLTHATGTDLDIAVEYLSDPTLLPEMEIPVLPNGQPLSCDAVVADTVLPVAKSLLQTSSDVASYMAGYERSTVINKASCGCKMGKKKPCLFVHGVGETEAGPMTSTFPSGWGDIQEHAPCCSSVQFIHLETTNHRWDDASTQQEFCDAALRVSKAPMYGSKELGSMILVTFSMGNLIASSAVANNKCNIGKDVTWVSIAGPMQGSKTANLLANKCAAGGWGNEILKFILKQVGFCPVQQAYDSLKHQSTVSATMQAKFAAAQAVRQKHVTRVLCGTNAVGLTSLASAAIGVVGKMSKHDSPEYDGVVDFTSCAVGIDPRKFGTSAETSFHFKASINHLDASMRYGDGWWGCDRKPVKWFECAL</sequence>
<feature type="transmembrane region" description="Helical" evidence="1">
    <location>
        <begin position="40"/>
        <end position="61"/>
    </location>
</feature>
<gene>
    <name evidence="2" type="ORF">SDRG_12449</name>
</gene>
<dbReference type="InParanoid" id="T0Q8W3"/>
<keyword evidence="1" id="KW-1133">Transmembrane helix</keyword>
<dbReference type="InterPro" id="IPR029058">
    <property type="entry name" value="AB_hydrolase_fold"/>
</dbReference>
<keyword evidence="1" id="KW-0812">Transmembrane</keyword>
<proteinExistence type="predicted"/>
<dbReference type="EMBL" id="JH767180">
    <property type="protein sequence ID" value="EQC29905.1"/>
    <property type="molecule type" value="Genomic_DNA"/>
</dbReference>
<organism evidence="2 3">
    <name type="scientific">Saprolegnia diclina (strain VS20)</name>
    <dbReference type="NCBI Taxonomy" id="1156394"/>
    <lineage>
        <taxon>Eukaryota</taxon>
        <taxon>Sar</taxon>
        <taxon>Stramenopiles</taxon>
        <taxon>Oomycota</taxon>
        <taxon>Saprolegniomycetes</taxon>
        <taxon>Saprolegniales</taxon>
        <taxon>Saprolegniaceae</taxon>
        <taxon>Saprolegnia</taxon>
    </lineage>
</organism>